<dbReference type="PANTHER" id="PTHR43316:SF3">
    <property type="entry name" value="HALOACID DEHALOGENASE, TYPE II (AFU_ORTHOLOGUE AFUA_2G07750)-RELATED"/>
    <property type="match status" value="1"/>
</dbReference>
<proteinExistence type="inferred from homology"/>
<comment type="similarity">
    <text evidence="1">Belongs to the HAD-like hydrolase superfamily. S-2-haloalkanoic acid dehalogenase family.</text>
</comment>
<dbReference type="EMBL" id="AMSQ01000003">
    <property type="protein sequence ID" value="EKU50123.1"/>
    <property type="molecule type" value="Genomic_DNA"/>
</dbReference>
<dbReference type="NCBIfam" id="TIGR01549">
    <property type="entry name" value="HAD-SF-IA-v1"/>
    <property type="match status" value="1"/>
</dbReference>
<dbReference type="InterPro" id="IPR036412">
    <property type="entry name" value="HAD-like_sf"/>
</dbReference>
<dbReference type="InterPro" id="IPR023214">
    <property type="entry name" value="HAD_sf"/>
</dbReference>
<sequence length="220" mass="25465">MTYKLIVFDIYGTLFDVRSIDGAIDQLESERTKEIGALWRKTQLEHAFLRQAMQSYVDFEEITINALRYALNYYNVGHTEKEIQYIANKYTDLTLFEDAKGLLKKAPIADYAILSNGTDHMLDQLAYNKEVDQHFKYIISVDQIRQFKPSPASYRLILNKSKLKREDILYVSSNSWDINGASSFGFDTAWVNRNGELFNDNGSKPTYEIKDLSELTQLVQ</sequence>
<organism evidence="3 4">
    <name type="scientific">Staphylococcus massiliensis S46</name>
    <dbReference type="NCBI Taxonomy" id="1229783"/>
    <lineage>
        <taxon>Bacteria</taxon>
        <taxon>Bacillati</taxon>
        <taxon>Bacillota</taxon>
        <taxon>Bacilli</taxon>
        <taxon>Bacillales</taxon>
        <taxon>Staphylococcaceae</taxon>
        <taxon>Staphylococcus</taxon>
    </lineage>
</organism>
<dbReference type="STRING" id="1229783.C273_02603"/>
<dbReference type="Gene3D" id="3.40.50.1000">
    <property type="entry name" value="HAD superfamily/HAD-like"/>
    <property type="match status" value="1"/>
</dbReference>
<dbReference type="OrthoDB" id="264363at2"/>
<dbReference type="RefSeq" id="WP_009382368.1">
    <property type="nucleotide sequence ID" value="NZ_AMSQ01000003.1"/>
</dbReference>
<name>K9ARQ4_9STAP</name>
<dbReference type="InterPro" id="IPR006439">
    <property type="entry name" value="HAD-SF_hydro_IA"/>
</dbReference>
<evidence type="ECO:0000256" key="2">
    <source>
        <dbReference type="ARBA" id="ARBA00022801"/>
    </source>
</evidence>
<accession>K9ARQ4</accession>
<dbReference type="eggNOG" id="COG1011">
    <property type="taxonomic scope" value="Bacteria"/>
</dbReference>
<comment type="caution">
    <text evidence="3">The sequence shown here is derived from an EMBL/GenBank/DDBJ whole genome shotgun (WGS) entry which is preliminary data.</text>
</comment>
<dbReference type="NCBIfam" id="TIGR01428">
    <property type="entry name" value="HAD_type_II"/>
    <property type="match status" value="1"/>
</dbReference>
<dbReference type="AlphaFoldDB" id="K9ARQ4"/>
<dbReference type="Pfam" id="PF00702">
    <property type="entry name" value="Hydrolase"/>
    <property type="match status" value="1"/>
</dbReference>
<dbReference type="CDD" id="cd02588">
    <property type="entry name" value="HAD_L2-DEX"/>
    <property type="match status" value="1"/>
</dbReference>
<dbReference type="PATRIC" id="fig|1229783.3.peg.528"/>
<protein>
    <submittedName>
        <fullName evidence="3">2-haloalkanoic acid dehalogenase</fullName>
    </submittedName>
</protein>
<reference evidence="3 4" key="1">
    <citation type="journal article" date="2013" name="Genome Announc.">
        <title>Genome Sequence of Staphylococcus massiliensis Strain S46, Isolated from the Surface of Healthy Human Skin.</title>
        <authorList>
            <person name="Srivastav R."/>
            <person name="Singh A."/>
            <person name="Jangir P.K."/>
            <person name="Kumari C."/>
            <person name="Muduli S."/>
            <person name="Sharma R."/>
        </authorList>
    </citation>
    <scope>NUCLEOTIDE SEQUENCE [LARGE SCALE GENOMIC DNA]</scope>
    <source>
        <strain evidence="3 4">S46</strain>
    </source>
</reference>
<dbReference type="InterPro" id="IPR051540">
    <property type="entry name" value="S-2-haloacid_dehalogenase"/>
</dbReference>
<evidence type="ECO:0000313" key="3">
    <source>
        <dbReference type="EMBL" id="EKU50123.1"/>
    </source>
</evidence>
<keyword evidence="4" id="KW-1185">Reference proteome</keyword>
<dbReference type="PRINTS" id="PR00413">
    <property type="entry name" value="HADHALOGNASE"/>
</dbReference>
<evidence type="ECO:0000313" key="4">
    <source>
        <dbReference type="Proteomes" id="UP000009885"/>
    </source>
</evidence>
<dbReference type="InterPro" id="IPR023198">
    <property type="entry name" value="PGP-like_dom2"/>
</dbReference>
<dbReference type="Gene3D" id="1.10.150.240">
    <property type="entry name" value="Putative phosphatase, domain 2"/>
    <property type="match status" value="1"/>
</dbReference>
<dbReference type="SFLD" id="SFLDS00003">
    <property type="entry name" value="Haloacid_Dehalogenase"/>
    <property type="match status" value="1"/>
</dbReference>
<dbReference type="SFLD" id="SFLDG01129">
    <property type="entry name" value="C1.5:_HAD__Beta-PGM__Phosphata"/>
    <property type="match status" value="1"/>
</dbReference>
<keyword evidence="2" id="KW-0378">Hydrolase</keyword>
<dbReference type="Proteomes" id="UP000009885">
    <property type="component" value="Unassembled WGS sequence"/>
</dbReference>
<gene>
    <name evidence="3" type="ORF">C273_02603</name>
</gene>
<dbReference type="InterPro" id="IPR006328">
    <property type="entry name" value="2-HAD"/>
</dbReference>
<dbReference type="SUPFAM" id="SSF56784">
    <property type="entry name" value="HAD-like"/>
    <property type="match status" value="1"/>
</dbReference>
<dbReference type="GO" id="GO:0019120">
    <property type="term" value="F:hydrolase activity, acting on acid halide bonds, in C-halide compounds"/>
    <property type="evidence" value="ECO:0007669"/>
    <property type="project" value="InterPro"/>
</dbReference>
<dbReference type="NCBIfam" id="TIGR01493">
    <property type="entry name" value="HAD-SF-IA-v2"/>
    <property type="match status" value="1"/>
</dbReference>
<dbReference type="PANTHER" id="PTHR43316">
    <property type="entry name" value="HYDROLASE, HALOACID DELAHOGENASE-RELATED"/>
    <property type="match status" value="1"/>
</dbReference>
<evidence type="ECO:0000256" key="1">
    <source>
        <dbReference type="ARBA" id="ARBA00008106"/>
    </source>
</evidence>